<accession>A0A812I824</accession>
<keyword evidence="4" id="KW-1185">Reference proteome</keyword>
<evidence type="ECO:0000313" key="3">
    <source>
        <dbReference type="EMBL" id="CAE7028342.1"/>
    </source>
</evidence>
<feature type="region of interest" description="Disordered" evidence="2">
    <location>
        <begin position="495"/>
        <end position="516"/>
    </location>
</feature>
<sequence>MQDQELPRMQMLLGACQAEDDYGGVDTATACMVAILDHFVQQSTEKESAKLRDLLPLVPQLQKLTEGDEDGQMVEGGAGGAAAGEPPPQQVTREEVRVRASRILLRLGQVSQESSREPPQLEAFGPRAHILEVLMRHSEASQEGASHRVSQTREHCKAQTAHIAAGRLAEEPCVNQQTLQDFCEKVGTLAESRHFLGLKMSSLNNGLEALGASLDQRRVKHGIVDQDVQELSRSLHGMAGDATRSAEVHSELAHCEELNRQSVAEVEQLSAQLREAQAWNQNSASKVKEAERHTAELSSKEAELADFCNHAPAKLQQCQARLLDVESQRADATARCAALGLEADRFERRTAALRGAMSEASAALVALEDVGRELEVLKSSLNSELVMSAGEVEKLKSLEARLAPAKPGRMRRSASNTTEEEQSDAGLVSSSSREVLTCDTEPPTWDDSQAEQEFRDNLHFRSFKKLRDEKERSWREEKKWLQECMQHAEAAAAKLEEQRREAQRLDHQSTAEEGELRKEIGSLEDVEGHAQRHLDARAAADAARASQRELATMAAEAAGAEWAVKSQLEKAQAKAAQVAVQLENARKAAASEEDETLKVRRELQKRFLELETRVREFVQDWRAYEHDGQRLTLLQERVASGLREESEGRRAVRSEVQKLIEVLQDLDQQQPAQLTCSSAANSVESRMNGTSSFDGPFCSHQLMHDHDRPKWSRPGDLLIAAHGAAPRVRLRTSLQEFASAGGQYHAPPQPQGRSYAAPAPGPGHYSSGQRHQGYASQGDYYGHQGGHHQGHYDYGAPPPSHPPGPYGPYPQGPGAAPAADTGEELPLQTDAMGNEAPEAESAEAVASSTPGDAETTEEAQVPLEEGDQTEMPPEEFYEEYPPEEVPPEEMYPEEMPPEEAAEPQALVIQVPGISNHLYESYPTGAMLGKLKQTVSSLEEAARQLKIGGPKQDVHFWE</sequence>
<name>A0A812I824_9DINO</name>
<organism evidence="3 4">
    <name type="scientific">Symbiodinium natans</name>
    <dbReference type="NCBI Taxonomy" id="878477"/>
    <lineage>
        <taxon>Eukaryota</taxon>
        <taxon>Sar</taxon>
        <taxon>Alveolata</taxon>
        <taxon>Dinophyceae</taxon>
        <taxon>Suessiales</taxon>
        <taxon>Symbiodiniaceae</taxon>
        <taxon>Symbiodinium</taxon>
    </lineage>
</organism>
<feature type="compositionally biased region" description="Acidic residues" evidence="2">
    <location>
        <begin position="864"/>
        <end position="894"/>
    </location>
</feature>
<evidence type="ECO:0000313" key="4">
    <source>
        <dbReference type="Proteomes" id="UP000604046"/>
    </source>
</evidence>
<keyword evidence="1" id="KW-0175">Coiled coil</keyword>
<evidence type="ECO:0000256" key="1">
    <source>
        <dbReference type="SAM" id="Coils"/>
    </source>
</evidence>
<dbReference type="OrthoDB" id="444411at2759"/>
<feature type="compositionally biased region" description="Pro residues" evidence="2">
    <location>
        <begin position="796"/>
        <end position="811"/>
    </location>
</feature>
<reference evidence="3" key="1">
    <citation type="submission" date="2021-02" db="EMBL/GenBank/DDBJ databases">
        <authorList>
            <person name="Dougan E. K."/>
            <person name="Rhodes N."/>
            <person name="Thang M."/>
            <person name="Chan C."/>
        </authorList>
    </citation>
    <scope>NUCLEOTIDE SEQUENCE</scope>
</reference>
<dbReference type="AlphaFoldDB" id="A0A812I824"/>
<gene>
    <name evidence="3" type="primary">TMPRSS13</name>
    <name evidence="3" type="ORF">SNAT2548_LOCUS3411</name>
</gene>
<feature type="region of interest" description="Disordered" evidence="2">
    <location>
        <begin position="834"/>
        <end position="894"/>
    </location>
</feature>
<feature type="region of interest" description="Disordered" evidence="2">
    <location>
        <begin position="65"/>
        <end position="94"/>
    </location>
</feature>
<dbReference type="Proteomes" id="UP000604046">
    <property type="component" value="Unassembled WGS sequence"/>
</dbReference>
<proteinExistence type="predicted"/>
<evidence type="ECO:0000256" key="2">
    <source>
        <dbReference type="SAM" id="MobiDB-lite"/>
    </source>
</evidence>
<feature type="coiled-coil region" evidence="1">
    <location>
        <begin position="568"/>
        <end position="620"/>
    </location>
</feature>
<comment type="caution">
    <text evidence="3">The sequence shown here is derived from an EMBL/GenBank/DDBJ whole genome shotgun (WGS) entry which is preliminary data.</text>
</comment>
<protein>
    <submittedName>
        <fullName evidence="3">TMPRSS13 protein</fullName>
    </submittedName>
</protein>
<feature type="region of interest" description="Disordered" evidence="2">
    <location>
        <begin position="403"/>
        <end position="452"/>
    </location>
</feature>
<feature type="region of interest" description="Disordered" evidence="2">
    <location>
        <begin position="741"/>
        <end position="821"/>
    </location>
</feature>
<dbReference type="EMBL" id="CAJNDS010000207">
    <property type="protein sequence ID" value="CAE7028342.1"/>
    <property type="molecule type" value="Genomic_DNA"/>
</dbReference>